<dbReference type="InterPro" id="IPR050275">
    <property type="entry name" value="PGM_Phosphatase"/>
</dbReference>
<dbReference type="PANTHER" id="PTHR48100:SF32">
    <property type="entry name" value="ANCHORED PROTEIN, PUTATIVE (AFU_ORTHOLOGUE AFUA_1G10590)-RELATED"/>
    <property type="match status" value="1"/>
</dbReference>
<dbReference type="InterPro" id="IPR013078">
    <property type="entry name" value="His_Pase_superF_clade-1"/>
</dbReference>
<dbReference type="SMART" id="SM00855">
    <property type="entry name" value="PGAM"/>
    <property type="match status" value="1"/>
</dbReference>
<reference evidence="1 2" key="1">
    <citation type="journal article" date="2016" name="Genome Biol. Evol.">
        <title>Divergent and convergent evolution of fungal pathogenicity.</title>
        <authorList>
            <person name="Shang Y."/>
            <person name="Xiao G."/>
            <person name="Zheng P."/>
            <person name="Cen K."/>
            <person name="Zhan S."/>
            <person name="Wang C."/>
        </authorList>
    </citation>
    <scope>NUCLEOTIDE SEQUENCE [LARGE SCALE GENOMIC DNA]</scope>
    <source>
        <strain evidence="1 2">RCEF 264</strain>
    </source>
</reference>
<keyword evidence="2" id="KW-1185">Reference proteome</keyword>
<organism evidence="1 2">
    <name type="scientific">Niveomyces insectorum RCEF 264</name>
    <dbReference type="NCBI Taxonomy" id="1081102"/>
    <lineage>
        <taxon>Eukaryota</taxon>
        <taxon>Fungi</taxon>
        <taxon>Dikarya</taxon>
        <taxon>Ascomycota</taxon>
        <taxon>Pezizomycotina</taxon>
        <taxon>Sordariomycetes</taxon>
        <taxon>Hypocreomycetidae</taxon>
        <taxon>Hypocreales</taxon>
        <taxon>Cordycipitaceae</taxon>
        <taxon>Niveomyces</taxon>
    </lineage>
</organism>
<evidence type="ECO:0000313" key="2">
    <source>
        <dbReference type="Proteomes" id="UP000076874"/>
    </source>
</evidence>
<dbReference type="InterPro" id="IPR029033">
    <property type="entry name" value="His_PPase_superfam"/>
</dbReference>
<dbReference type="GO" id="GO:0005737">
    <property type="term" value="C:cytoplasm"/>
    <property type="evidence" value="ECO:0007669"/>
    <property type="project" value="TreeGrafter"/>
</dbReference>
<name>A0A167XYH3_9HYPO</name>
<dbReference type="GO" id="GO:0016791">
    <property type="term" value="F:phosphatase activity"/>
    <property type="evidence" value="ECO:0007669"/>
    <property type="project" value="TreeGrafter"/>
</dbReference>
<dbReference type="PANTHER" id="PTHR48100">
    <property type="entry name" value="BROAD-SPECIFICITY PHOSPHATASE YOR283W-RELATED"/>
    <property type="match status" value="1"/>
</dbReference>
<accession>A0A167XYH3</accession>
<dbReference type="EMBL" id="AZHD01000003">
    <property type="protein sequence ID" value="OAA65581.1"/>
    <property type="molecule type" value="Genomic_DNA"/>
</dbReference>
<dbReference type="Proteomes" id="UP000076874">
    <property type="component" value="Unassembled WGS sequence"/>
</dbReference>
<dbReference type="SUPFAM" id="SSF53254">
    <property type="entry name" value="Phosphoglycerate mutase-like"/>
    <property type="match status" value="1"/>
</dbReference>
<dbReference type="OrthoDB" id="496981at2759"/>
<dbReference type="Pfam" id="PF00300">
    <property type="entry name" value="His_Phos_1"/>
    <property type="match status" value="1"/>
</dbReference>
<dbReference type="CDD" id="cd07067">
    <property type="entry name" value="HP_PGM_like"/>
    <property type="match status" value="1"/>
</dbReference>
<gene>
    <name evidence="1" type="ORF">SPI_02368</name>
</gene>
<protein>
    <submittedName>
        <fullName evidence="1">Histidine phosphatase superfamily, clade-1</fullName>
    </submittedName>
</protein>
<sequence length="337" mass="36725">MAVAQIGLGQTFGLPGVATANSNVLSVEYTTLTGFFLQDEASTDPLGFDYATTNFGLINRPYPTDDTLADAANKTQWERFAHHVDTLNVHAAAAADAIAADGRAQYKVLIMGRHGEGVHNAAETYYGTPAWDAYWSKLDGNGTVVWKDARLTAAGEAEARKANRFWADQLAIQKQPAPQRYYTSPLTRCLQTSSLTFGGLALPAAQPFVPTVKERLRESISTHTCDHRSRKSEIAAAFPNVLFEAGFTEEDELWTGTTDETPAAEDVRSKALLDDIFAHDDHTWLSFTSHSGEIASLLRVLGHRVFPLSTGQIIPVLVRARTLHLDNGTETPAFSSS</sequence>
<evidence type="ECO:0000313" key="1">
    <source>
        <dbReference type="EMBL" id="OAA65581.1"/>
    </source>
</evidence>
<dbReference type="AlphaFoldDB" id="A0A167XYH3"/>
<comment type="caution">
    <text evidence="1">The sequence shown here is derived from an EMBL/GenBank/DDBJ whole genome shotgun (WGS) entry which is preliminary data.</text>
</comment>
<dbReference type="Gene3D" id="3.40.50.1240">
    <property type="entry name" value="Phosphoglycerate mutase-like"/>
    <property type="match status" value="1"/>
</dbReference>
<proteinExistence type="predicted"/>